<dbReference type="EMBL" id="JBHSXX010000001">
    <property type="protein sequence ID" value="MFC6869206.1"/>
    <property type="molecule type" value="Genomic_DNA"/>
</dbReference>
<dbReference type="InterPro" id="IPR001128">
    <property type="entry name" value="Cyt_P450"/>
</dbReference>
<protein>
    <submittedName>
        <fullName evidence="9">Cytochrome P450</fullName>
    </submittedName>
</protein>
<dbReference type="PROSITE" id="PS00086">
    <property type="entry name" value="CYTOCHROME_P450"/>
    <property type="match status" value="1"/>
</dbReference>
<dbReference type="InterPro" id="IPR017972">
    <property type="entry name" value="Cyt_P450_CS"/>
</dbReference>
<proteinExistence type="inferred from homology"/>
<evidence type="ECO:0000256" key="3">
    <source>
        <dbReference type="ARBA" id="ARBA00022617"/>
    </source>
</evidence>
<evidence type="ECO:0000256" key="2">
    <source>
        <dbReference type="ARBA" id="ARBA00010617"/>
    </source>
</evidence>
<keyword evidence="6 8" id="KW-0408">Iron</keyword>
<accession>A0ABW2C1Q8</accession>
<comment type="caution">
    <text evidence="9">The sequence shown here is derived from an EMBL/GenBank/DDBJ whole genome shotgun (WGS) entry which is preliminary data.</text>
</comment>
<evidence type="ECO:0000256" key="4">
    <source>
        <dbReference type="ARBA" id="ARBA00022723"/>
    </source>
</evidence>
<dbReference type="PANTHER" id="PTHR24286:SF24">
    <property type="entry name" value="LANOSTEROL 14-ALPHA DEMETHYLASE"/>
    <property type="match status" value="1"/>
</dbReference>
<comment type="cofactor">
    <cofactor evidence="1">
        <name>heme</name>
        <dbReference type="ChEBI" id="CHEBI:30413"/>
    </cofactor>
</comment>
<keyword evidence="3 8" id="KW-0349">Heme</keyword>
<sequence length="485" mass="55402">MPNELVTGLRERVPTLTSVPLPRAVDNKVLNKTWPSEPFAEPPSGSGLKPVPGDFGMPFVGHSLEYMRYGLDFALRRYERYGPVSWSGILGERMVNLVGPDAAQQVLANGDKAFSQEGWHFFIDRFFHRGLMLLDFDEHKFHRRIMQQAFTRPRMAGYADHVAAAVREGMRDWPTGQRLRMYWRLKRLTLDIAARVFMDAQPGGQTERLNRAFVDTVRASTAVVRYPVPFGRWSAGLRGRRLLEDYFTERLPAKRASDGSDLFTALCHATTEDGERFDDADVVNHMIFLMMAAHDTSTITSTAALYYLGKHPEWQERVREESLALGDDLPDLAALESLHSLDLVIKEALRLIAPVPSLPRKTVKDVDVLGHYIPAGSFVGLSPMVTHFLPEYWTHPMRFDPERFAEHRREDKSHRFAWVPFGGGAHKCIGMQFGTIEVKALLHELVRTYRWKLPEKYESRWDYVALPVPVDGLPVHLHRISRETT</sequence>
<dbReference type="PRINTS" id="PR00465">
    <property type="entry name" value="EP450IV"/>
</dbReference>
<evidence type="ECO:0000256" key="7">
    <source>
        <dbReference type="ARBA" id="ARBA00023033"/>
    </source>
</evidence>
<dbReference type="RefSeq" id="WP_345402879.1">
    <property type="nucleotide sequence ID" value="NZ_BAABLA010000112.1"/>
</dbReference>
<evidence type="ECO:0000256" key="1">
    <source>
        <dbReference type="ARBA" id="ARBA00001971"/>
    </source>
</evidence>
<evidence type="ECO:0000256" key="5">
    <source>
        <dbReference type="ARBA" id="ARBA00023002"/>
    </source>
</evidence>
<dbReference type="Gene3D" id="1.10.630.10">
    <property type="entry name" value="Cytochrome P450"/>
    <property type="match status" value="1"/>
</dbReference>
<dbReference type="InterPro" id="IPR002403">
    <property type="entry name" value="Cyt_P450_E_grp-IV"/>
</dbReference>
<dbReference type="Pfam" id="PF00067">
    <property type="entry name" value="p450"/>
    <property type="match status" value="1"/>
</dbReference>
<dbReference type="SUPFAM" id="SSF48264">
    <property type="entry name" value="Cytochrome P450"/>
    <property type="match status" value="1"/>
</dbReference>
<keyword evidence="4 8" id="KW-0479">Metal-binding</keyword>
<gene>
    <name evidence="9" type="ORF">ACFQGD_18865</name>
</gene>
<dbReference type="CDD" id="cd11045">
    <property type="entry name" value="CYP136-like"/>
    <property type="match status" value="1"/>
</dbReference>
<organism evidence="9 10">
    <name type="scientific">Haloechinothrix salitolerans</name>
    <dbReference type="NCBI Taxonomy" id="926830"/>
    <lineage>
        <taxon>Bacteria</taxon>
        <taxon>Bacillati</taxon>
        <taxon>Actinomycetota</taxon>
        <taxon>Actinomycetes</taxon>
        <taxon>Pseudonocardiales</taxon>
        <taxon>Pseudonocardiaceae</taxon>
        <taxon>Haloechinothrix</taxon>
    </lineage>
</organism>
<keyword evidence="7 8" id="KW-0503">Monooxygenase</keyword>
<evidence type="ECO:0000256" key="6">
    <source>
        <dbReference type="ARBA" id="ARBA00023004"/>
    </source>
</evidence>
<keyword evidence="10" id="KW-1185">Reference proteome</keyword>
<dbReference type="PANTHER" id="PTHR24286">
    <property type="entry name" value="CYTOCHROME P450 26"/>
    <property type="match status" value="1"/>
</dbReference>
<keyword evidence="5 8" id="KW-0560">Oxidoreductase</keyword>
<name>A0ABW2C1Q8_9PSEU</name>
<evidence type="ECO:0000313" key="9">
    <source>
        <dbReference type="EMBL" id="MFC6869206.1"/>
    </source>
</evidence>
<comment type="similarity">
    <text evidence="2 8">Belongs to the cytochrome P450 family.</text>
</comment>
<evidence type="ECO:0000313" key="10">
    <source>
        <dbReference type="Proteomes" id="UP001596337"/>
    </source>
</evidence>
<evidence type="ECO:0000256" key="8">
    <source>
        <dbReference type="RuleBase" id="RU000461"/>
    </source>
</evidence>
<dbReference type="InterPro" id="IPR036396">
    <property type="entry name" value="Cyt_P450_sf"/>
</dbReference>
<dbReference type="Proteomes" id="UP001596337">
    <property type="component" value="Unassembled WGS sequence"/>
</dbReference>
<reference evidence="10" key="1">
    <citation type="journal article" date="2019" name="Int. J. Syst. Evol. Microbiol.">
        <title>The Global Catalogue of Microorganisms (GCM) 10K type strain sequencing project: providing services to taxonomists for standard genome sequencing and annotation.</title>
        <authorList>
            <consortium name="The Broad Institute Genomics Platform"/>
            <consortium name="The Broad Institute Genome Sequencing Center for Infectious Disease"/>
            <person name="Wu L."/>
            <person name="Ma J."/>
        </authorList>
    </citation>
    <scope>NUCLEOTIDE SEQUENCE [LARGE SCALE GENOMIC DNA]</scope>
    <source>
        <strain evidence="10">KCTC 32255</strain>
    </source>
</reference>
<dbReference type="PRINTS" id="PR00385">
    <property type="entry name" value="P450"/>
</dbReference>